<dbReference type="InterPro" id="IPR013525">
    <property type="entry name" value="ABC2_TM"/>
</dbReference>
<feature type="transmembrane region" description="Helical" evidence="6">
    <location>
        <begin position="38"/>
        <end position="56"/>
    </location>
</feature>
<dbReference type="PANTHER" id="PTHR30294:SF29">
    <property type="entry name" value="MULTIDRUG ABC TRANSPORTER PERMEASE YBHS-RELATED"/>
    <property type="match status" value="1"/>
</dbReference>
<accession>A0A1I1BEC5</accession>
<keyword evidence="3 6" id="KW-0812">Transmembrane</keyword>
<dbReference type="AlphaFoldDB" id="A0A1I1BEC5"/>
<keyword evidence="4 6" id="KW-1133">Transmembrane helix</keyword>
<dbReference type="PANTHER" id="PTHR30294">
    <property type="entry name" value="MEMBRANE COMPONENT OF ABC TRANSPORTER YHHJ-RELATED"/>
    <property type="match status" value="1"/>
</dbReference>
<evidence type="ECO:0000256" key="2">
    <source>
        <dbReference type="ARBA" id="ARBA00022475"/>
    </source>
</evidence>
<proteinExistence type="predicted"/>
<feature type="transmembrane region" description="Helical" evidence="6">
    <location>
        <begin position="189"/>
        <end position="214"/>
    </location>
</feature>
<dbReference type="EMBL" id="FOKG01000013">
    <property type="protein sequence ID" value="SFB48735.1"/>
    <property type="molecule type" value="Genomic_DNA"/>
</dbReference>
<evidence type="ECO:0000313" key="9">
    <source>
        <dbReference type="Proteomes" id="UP000243799"/>
    </source>
</evidence>
<organism evidence="8 9">
    <name type="scientific">Amycolatopsis marina</name>
    <dbReference type="NCBI Taxonomy" id="490629"/>
    <lineage>
        <taxon>Bacteria</taxon>
        <taxon>Bacillati</taxon>
        <taxon>Actinomycetota</taxon>
        <taxon>Actinomycetes</taxon>
        <taxon>Pseudonocardiales</taxon>
        <taxon>Pseudonocardiaceae</taxon>
        <taxon>Amycolatopsis</taxon>
    </lineage>
</organism>
<evidence type="ECO:0000259" key="7">
    <source>
        <dbReference type="Pfam" id="PF12698"/>
    </source>
</evidence>
<feature type="transmembrane region" description="Helical" evidence="6">
    <location>
        <begin position="266"/>
        <end position="291"/>
    </location>
</feature>
<feature type="transmembrane region" description="Helical" evidence="6">
    <location>
        <begin position="365"/>
        <end position="385"/>
    </location>
</feature>
<evidence type="ECO:0000256" key="3">
    <source>
        <dbReference type="ARBA" id="ARBA00022692"/>
    </source>
</evidence>
<evidence type="ECO:0000313" key="8">
    <source>
        <dbReference type="EMBL" id="SFB48735.1"/>
    </source>
</evidence>
<feature type="domain" description="ABC-2 type transporter transmembrane" evidence="7">
    <location>
        <begin position="38"/>
        <end position="385"/>
    </location>
</feature>
<gene>
    <name evidence="8" type="ORF">SAMN05216266_113206</name>
</gene>
<keyword evidence="5 6" id="KW-0472">Membrane</keyword>
<dbReference type="STRING" id="490629.SAMN05216266_113206"/>
<keyword evidence="9" id="KW-1185">Reference proteome</keyword>
<evidence type="ECO:0000256" key="6">
    <source>
        <dbReference type="SAM" id="Phobius"/>
    </source>
</evidence>
<dbReference type="Pfam" id="PF12698">
    <property type="entry name" value="ABC2_membrane_3"/>
    <property type="match status" value="1"/>
</dbReference>
<dbReference type="OrthoDB" id="3268959at2"/>
<evidence type="ECO:0000256" key="5">
    <source>
        <dbReference type="ARBA" id="ARBA00023136"/>
    </source>
</evidence>
<reference evidence="9" key="1">
    <citation type="submission" date="2016-10" db="EMBL/GenBank/DDBJ databases">
        <authorList>
            <person name="Varghese N."/>
            <person name="Submissions S."/>
        </authorList>
    </citation>
    <scope>NUCLEOTIDE SEQUENCE [LARGE SCALE GENOMIC DNA]</scope>
    <source>
        <strain evidence="9">CGMCC 4.3568</strain>
    </source>
</reference>
<protein>
    <submittedName>
        <fullName evidence="8">ABC-2 type transport system permease protein</fullName>
    </submittedName>
</protein>
<sequence>MSTPTTTPATGNSRSVRPLTAIRLVAQRELNMRLRTKSFVIGTAVILLVLAGYLLLQASLFSDADKKEVGLAGQAAGIDAPLRTQAEQLGQDIETTQVSSVEAGREQVANGDLDAVVSGNAASLQVLVKSELDEELRVLLNAISQNEVLNAKLAEAGVNPAQVMSEVNAAQVSVTSIEPADPERGQRMAIGLIMVFLLYMSIVTYGSLVAQGVVEEKASRVVEILLSTVRPWHLLLGKVIGLGLVGLAQLVILAGAGLAMATATGVLTLSGVATGAILWGLLWYLLGFFLYATIFAGAGSLVSRQEDVQSVVTPVSMVLIIGFIVGLNLMIQDPEGTGTEVLSMIPLLSPVLMPGRIATGTVPGWEIAVSILLTAATVALFTWLSGKVYRNAVLRTGSRVKLTEALRG</sequence>
<dbReference type="GO" id="GO:0005886">
    <property type="term" value="C:plasma membrane"/>
    <property type="evidence" value="ECO:0007669"/>
    <property type="project" value="UniProtKB-SubCell"/>
</dbReference>
<dbReference type="RefSeq" id="WP_091675101.1">
    <property type="nucleotide sequence ID" value="NZ_FOKG01000013.1"/>
</dbReference>
<comment type="subcellular location">
    <subcellularLocation>
        <location evidence="1">Cell membrane</location>
        <topology evidence="1">Multi-pass membrane protein</topology>
    </subcellularLocation>
</comment>
<name>A0A1I1BEC5_9PSEU</name>
<keyword evidence="2" id="KW-1003">Cell membrane</keyword>
<evidence type="ECO:0000256" key="4">
    <source>
        <dbReference type="ARBA" id="ARBA00022989"/>
    </source>
</evidence>
<dbReference type="InterPro" id="IPR051449">
    <property type="entry name" value="ABC-2_transporter_component"/>
</dbReference>
<feature type="transmembrane region" description="Helical" evidence="6">
    <location>
        <begin position="311"/>
        <end position="329"/>
    </location>
</feature>
<dbReference type="Proteomes" id="UP000243799">
    <property type="component" value="Unassembled WGS sequence"/>
</dbReference>
<evidence type="ECO:0000256" key="1">
    <source>
        <dbReference type="ARBA" id="ARBA00004651"/>
    </source>
</evidence>
<dbReference type="GO" id="GO:0140359">
    <property type="term" value="F:ABC-type transporter activity"/>
    <property type="evidence" value="ECO:0007669"/>
    <property type="project" value="InterPro"/>
</dbReference>
<feature type="transmembrane region" description="Helical" evidence="6">
    <location>
        <begin position="234"/>
        <end position="259"/>
    </location>
</feature>